<keyword evidence="6" id="KW-1185">Reference proteome</keyword>
<dbReference type="Pfam" id="PF04950">
    <property type="entry name" value="RIBIOP_C"/>
    <property type="match status" value="1"/>
</dbReference>
<feature type="domain" description="Ribosome biogenesis protein BMS1/TSR1 C-terminal" evidence="4">
    <location>
        <begin position="580"/>
        <end position="960"/>
    </location>
</feature>
<feature type="domain" description="AARP2CN" evidence="3">
    <location>
        <begin position="324"/>
        <end position="404"/>
    </location>
</feature>
<dbReference type="GO" id="GO:0034511">
    <property type="term" value="F:U3 snoRNA binding"/>
    <property type="evidence" value="ECO:0007669"/>
    <property type="project" value="TreeGrafter"/>
</dbReference>
<evidence type="ECO:0008006" key="7">
    <source>
        <dbReference type="Google" id="ProtNLM"/>
    </source>
</evidence>
<dbReference type="EMBL" id="BNJQ01000033">
    <property type="protein sequence ID" value="GHP11242.1"/>
    <property type="molecule type" value="Genomic_DNA"/>
</dbReference>
<dbReference type="Pfam" id="PF08142">
    <property type="entry name" value="AARP2CN"/>
    <property type="match status" value="1"/>
</dbReference>
<reference evidence="5" key="1">
    <citation type="submission" date="2020-10" db="EMBL/GenBank/DDBJ databases">
        <title>Unveiling of a novel bifunctional photoreceptor, Dualchrome1, isolated from a cosmopolitan green alga.</title>
        <authorList>
            <person name="Suzuki S."/>
            <person name="Kawachi M."/>
        </authorList>
    </citation>
    <scope>NUCLEOTIDE SEQUENCE</scope>
    <source>
        <strain evidence="5">NIES 2893</strain>
    </source>
</reference>
<dbReference type="GO" id="GO:0000479">
    <property type="term" value="P:endonucleolytic cleavage of tricistronic rRNA transcript (SSU-rRNA, 5.8S rRNA, LSU-rRNA)"/>
    <property type="evidence" value="ECO:0007669"/>
    <property type="project" value="TreeGrafter"/>
</dbReference>
<name>A0A830HVS6_9CHLO</name>
<dbReference type="SMART" id="SM00785">
    <property type="entry name" value="AARP2CN"/>
    <property type="match status" value="1"/>
</dbReference>
<dbReference type="InterPro" id="IPR007034">
    <property type="entry name" value="BMS1_TSR1_C"/>
</dbReference>
<gene>
    <name evidence="5" type="ORF">PPROV_000997100</name>
</gene>
<evidence type="ECO:0000259" key="3">
    <source>
        <dbReference type="SMART" id="SM00785"/>
    </source>
</evidence>
<feature type="compositionally biased region" description="Low complexity" evidence="2">
    <location>
        <begin position="35"/>
        <end position="60"/>
    </location>
</feature>
<evidence type="ECO:0000256" key="1">
    <source>
        <dbReference type="ARBA" id="ARBA00038288"/>
    </source>
</evidence>
<organism evidence="5 6">
    <name type="scientific">Pycnococcus provasolii</name>
    <dbReference type="NCBI Taxonomy" id="41880"/>
    <lineage>
        <taxon>Eukaryota</taxon>
        <taxon>Viridiplantae</taxon>
        <taxon>Chlorophyta</taxon>
        <taxon>Pseudoscourfieldiophyceae</taxon>
        <taxon>Pseudoscourfieldiales</taxon>
        <taxon>Pycnococcaceae</taxon>
        <taxon>Pycnococcus</taxon>
    </lineage>
</organism>
<dbReference type="GO" id="GO:0030688">
    <property type="term" value="C:preribosome, small subunit precursor"/>
    <property type="evidence" value="ECO:0007669"/>
    <property type="project" value="TreeGrafter"/>
</dbReference>
<dbReference type="GO" id="GO:0003924">
    <property type="term" value="F:GTPase activity"/>
    <property type="evidence" value="ECO:0007669"/>
    <property type="project" value="TreeGrafter"/>
</dbReference>
<dbReference type="PANTHER" id="PTHR12858">
    <property type="entry name" value="RIBOSOME BIOGENESIS PROTEIN"/>
    <property type="match status" value="1"/>
</dbReference>
<accession>A0A830HVS6</accession>
<dbReference type="PANTHER" id="PTHR12858:SF1">
    <property type="entry name" value="PRE-RRNA-PROCESSING PROTEIN TSR1 HOMOLOG"/>
    <property type="match status" value="1"/>
</dbReference>
<comment type="similarity">
    <text evidence="1">Belongs to the TRAFAC class translation factor GTPase superfamily. Bms1-like GTPase family. TSR1 subfamily.</text>
</comment>
<dbReference type="SMART" id="SM01362">
    <property type="entry name" value="DUF663"/>
    <property type="match status" value="1"/>
</dbReference>
<dbReference type="GO" id="GO:0005634">
    <property type="term" value="C:nucleus"/>
    <property type="evidence" value="ECO:0007669"/>
    <property type="project" value="InterPro"/>
</dbReference>
<evidence type="ECO:0000313" key="5">
    <source>
        <dbReference type="EMBL" id="GHP11242.1"/>
    </source>
</evidence>
<evidence type="ECO:0000259" key="4">
    <source>
        <dbReference type="SMART" id="SM01362"/>
    </source>
</evidence>
<comment type="caution">
    <text evidence="5">The sequence shown here is derived from an EMBL/GenBank/DDBJ whole genome shotgun (WGS) entry which is preliminary data.</text>
</comment>
<proteinExistence type="inferred from homology"/>
<feature type="region of interest" description="Disordered" evidence="2">
    <location>
        <begin position="113"/>
        <end position="132"/>
    </location>
</feature>
<dbReference type="InterPro" id="IPR039761">
    <property type="entry name" value="Bms1/Tsr1"/>
</dbReference>
<dbReference type="AlphaFoldDB" id="A0A830HVS6"/>
<evidence type="ECO:0000256" key="2">
    <source>
        <dbReference type="SAM" id="MobiDB-lite"/>
    </source>
</evidence>
<evidence type="ECO:0000313" key="6">
    <source>
        <dbReference type="Proteomes" id="UP000660262"/>
    </source>
</evidence>
<feature type="region of interest" description="Disordered" evidence="2">
    <location>
        <begin position="482"/>
        <end position="543"/>
    </location>
</feature>
<sequence>MAPPPRQGRKNSHVNVRAFSSLASKTSRRHKLQKAKSSAARSSSLNLARGSGASSKGSAGQYRGGTGGSDQLVASGLAASPLLISFIGITSRQSARLAGSFLRNAACQLDAASSSAPAQHSPPPHASKGVEASSWSAPFMARRFKRRVQLLTPLECEDAIQNPTAFLDVAKLADVVVFVQDEQADDEEVPYDAMPHLQEAFRLLRAVGVANVVGASVVDNNSSTNFMERDGTASKKDARRREVAIAARRKALGAALNSSGVGGASNKTDTVFELHADHTGNRHAMAAHDTALRHLCGIDAAAASRSLVATSAKKFGSSGQVAAATLKAGVPQWRRHRAYMVADHATFRDSAESVAEGETAACDVMLSGYVRGCADVALSCLQLVHVSGLGDLVPVSINSADDPCAPKRHGTASMDASAASLLARRPADDERAELYAPFASGDEADSDEDERMRPMDLEDEMAAAAGTKTRRKIRVPKGTGNYQSAWYDFGSDDDNADDDDDFSESEEVEVGAGDGGGDASAAAPSAMADGNGANDDGDADIDADMDEDAKAAGDTAALARIREQRRQQTLLGDDIEYPDEVDHAPDADGISGLAAPFLPARQRFRKYRALASLRASPWIEADVDVEERPRRYSRIYRLDEPRRSWRHALFVSRQQRLDLSAAFDESEMGEDDAVMTGVAASCGKYVTITLTGASREACENLAKLGMLSREGESCIVPPTAQDAVLPPIHLVGLLEHEAKHSVVHFSSRRFVASPSDDDALRAARGDRVYKSGADTWLMYTPLRSFSTRCVYSGDAMPSSSGEARRHKIDRFMRPATGSDTTILSSYAPIYQGTMPFVGFVSPQAESAGAGTGASASRPRRLLAISSGAVRGADPDTLLLKRTVLTGWPLRVHKKTATVRFMFHNAEDVRYFMPAELWSKGGGHRRGKIFEPLGTHGGMKVKFDGVIRQSDAVCVSLYKRQYPKDLEWSGYALGWLQDL</sequence>
<feature type="compositionally biased region" description="Acidic residues" evidence="2">
    <location>
        <begin position="490"/>
        <end position="509"/>
    </location>
</feature>
<dbReference type="GO" id="GO:0005525">
    <property type="term" value="F:GTP binding"/>
    <property type="evidence" value="ECO:0007669"/>
    <property type="project" value="TreeGrafter"/>
</dbReference>
<dbReference type="GO" id="GO:0000462">
    <property type="term" value="P:maturation of SSU-rRNA from tricistronic rRNA transcript (SSU-rRNA, 5.8S rRNA, LSU-rRNA)"/>
    <property type="evidence" value="ECO:0007669"/>
    <property type="project" value="TreeGrafter"/>
</dbReference>
<dbReference type="Proteomes" id="UP000660262">
    <property type="component" value="Unassembled WGS sequence"/>
</dbReference>
<dbReference type="InterPro" id="IPR012948">
    <property type="entry name" value="AARP2CN"/>
</dbReference>
<protein>
    <recommendedName>
        <fullName evidence="7">Ribosome biogenesis protein BMS1/TSR1 C-terminal domain-containing protein</fullName>
    </recommendedName>
</protein>
<dbReference type="OrthoDB" id="119302at2759"/>
<feature type="compositionally biased region" description="Low complexity" evidence="2">
    <location>
        <begin position="519"/>
        <end position="534"/>
    </location>
</feature>
<feature type="region of interest" description="Disordered" evidence="2">
    <location>
        <begin position="1"/>
        <end position="65"/>
    </location>
</feature>